<dbReference type="OrthoDB" id="5874914at2"/>
<dbReference type="eggNOG" id="ENOG5031N1S">
    <property type="taxonomic scope" value="Bacteria"/>
</dbReference>
<feature type="chain" id="PRO_5003227431" description="Lipoprotein" evidence="1">
    <location>
        <begin position="18"/>
        <end position="146"/>
    </location>
</feature>
<dbReference type="GeneID" id="95569925"/>
<evidence type="ECO:0000313" key="3">
    <source>
        <dbReference type="Proteomes" id="UP000006228"/>
    </source>
</evidence>
<dbReference type="EMBL" id="AEVT01000074">
    <property type="protein sequence ID" value="EGA69746.1"/>
    <property type="molecule type" value="Genomic_DNA"/>
</dbReference>
<evidence type="ECO:0000313" key="2">
    <source>
        <dbReference type="EMBL" id="EGA69746.1"/>
    </source>
</evidence>
<dbReference type="RefSeq" id="WP_008078076.1">
    <property type="nucleotide sequence ID" value="NZ_AEVT01000074.1"/>
</dbReference>
<gene>
    <name evidence="2" type="ORF">VISI1226_17815</name>
</gene>
<evidence type="ECO:0008006" key="4">
    <source>
        <dbReference type="Google" id="ProtNLM"/>
    </source>
</evidence>
<protein>
    <recommendedName>
        <fullName evidence="4">Lipoprotein</fullName>
    </recommendedName>
</protein>
<feature type="signal peptide" evidence="1">
    <location>
        <begin position="1"/>
        <end position="17"/>
    </location>
</feature>
<organism evidence="2 3">
    <name type="scientific">Vibrio sinaloensis DSM 21326</name>
    <dbReference type="NCBI Taxonomy" id="945550"/>
    <lineage>
        <taxon>Bacteria</taxon>
        <taxon>Pseudomonadati</taxon>
        <taxon>Pseudomonadota</taxon>
        <taxon>Gammaproteobacteria</taxon>
        <taxon>Vibrionales</taxon>
        <taxon>Vibrionaceae</taxon>
        <taxon>Vibrio</taxon>
        <taxon>Vibrio oreintalis group</taxon>
    </lineage>
</organism>
<dbReference type="Proteomes" id="UP000006228">
    <property type="component" value="Unassembled WGS sequence"/>
</dbReference>
<name>E8M8L9_PHOS4</name>
<dbReference type="AlphaFoldDB" id="E8M8L9"/>
<accession>E8M8L9</accession>
<proteinExistence type="predicted"/>
<sequence>MKINNTLLALSLSSLLAACGGGGGGGGSAPSNQGATTIETKNVVAQRDFSFQVERKVQLDIQQASPDEGVIHVYTSLGARLEDGRYIADPTSHLTSIYPQTAPSTDLIVNVNWQALYVQWTPLNGDQEMTWQLELLPDQNQYLIQF</sequence>
<reference evidence="2 3" key="1">
    <citation type="journal article" date="2012" name="Int. J. Syst. Evol. Microbiol.">
        <title>Vibrio caribbeanicus sp. nov., isolated from the marine sponge Scleritoderma cyanea.</title>
        <authorList>
            <person name="Hoffmann M."/>
            <person name="Monday S.R."/>
            <person name="Allard M.W."/>
            <person name="Strain E.A."/>
            <person name="Whittaker P."/>
            <person name="Naum M."/>
            <person name="McCarthy P.J."/>
            <person name="Lopez J.V."/>
            <person name="Fischer M."/>
            <person name="Brown E.W."/>
        </authorList>
    </citation>
    <scope>NUCLEOTIDE SEQUENCE [LARGE SCALE GENOMIC DNA]</scope>
    <source>
        <strain evidence="3">DSMZ 21326</strain>
    </source>
</reference>
<comment type="caution">
    <text evidence="2">The sequence shown here is derived from an EMBL/GenBank/DDBJ whole genome shotgun (WGS) entry which is preliminary data.</text>
</comment>
<keyword evidence="1" id="KW-0732">Signal</keyword>
<dbReference type="PROSITE" id="PS51257">
    <property type="entry name" value="PROKAR_LIPOPROTEIN"/>
    <property type="match status" value="1"/>
</dbReference>
<evidence type="ECO:0000256" key="1">
    <source>
        <dbReference type="SAM" id="SignalP"/>
    </source>
</evidence>